<keyword evidence="3" id="KW-0342">GTP-binding</keyword>
<dbReference type="RefSeq" id="XP_033383094.1">
    <property type="nucleotide sequence ID" value="XM_033528310.1"/>
</dbReference>
<evidence type="ECO:0000256" key="2">
    <source>
        <dbReference type="ARBA" id="ARBA00022741"/>
    </source>
</evidence>
<evidence type="ECO:0000256" key="1">
    <source>
        <dbReference type="ARBA" id="ARBA00007249"/>
    </source>
</evidence>
<dbReference type="Pfam" id="PF03144">
    <property type="entry name" value="GTP_EFTU_D2"/>
    <property type="match status" value="1"/>
</dbReference>
<keyword evidence="2" id="KW-0547">Nucleotide-binding</keyword>
<accession>A0A6A5XNA4</accession>
<dbReference type="Proteomes" id="UP000799778">
    <property type="component" value="Unassembled WGS sequence"/>
</dbReference>
<dbReference type="SUPFAM" id="SSF50465">
    <property type="entry name" value="EF-Tu/eEF-1alpha/eIF2-gamma C-terminal domain"/>
    <property type="match status" value="1"/>
</dbReference>
<dbReference type="PROSITE" id="PS51722">
    <property type="entry name" value="G_TR_2"/>
    <property type="match status" value="1"/>
</dbReference>
<organism evidence="6 7">
    <name type="scientific">Aaosphaeria arxii CBS 175.79</name>
    <dbReference type="NCBI Taxonomy" id="1450172"/>
    <lineage>
        <taxon>Eukaryota</taxon>
        <taxon>Fungi</taxon>
        <taxon>Dikarya</taxon>
        <taxon>Ascomycota</taxon>
        <taxon>Pezizomycotina</taxon>
        <taxon>Dothideomycetes</taxon>
        <taxon>Pleosporomycetidae</taxon>
        <taxon>Pleosporales</taxon>
        <taxon>Pleosporales incertae sedis</taxon>
        <taxon>Aaosphaeria</taxon>
    </lineage>
</organism>
<name>A0A6A5XNA4_9PLEO</name>
<dbReference type="EMBL" id="ML978070">
    <property type="protein sequence ID" value="KAF2014755.1"/>
    <property type="molecule type" value="Genomic_DNA"/>
</dbReference>
<dbReference type="InterPro" id="IPR027417">
    <property type="entry name" value="P-loop_NTPase"/>
</dbReference>
<gene>
    <name evidence="6" type="ORF">BU24DRAFT_423656</name>
</gene>
<dbReference type="GO" id="GO:0003924">
    <property type="term" value="F:GTPase activity"/>
    <property type="evidence" value="ECO:0007669"/>
    <property type="project" value="InterPro"/>
</dbReference>
<dbReference type="GeneID" id="54285707"/>
<dbReference type="InterPro" id="IPR009001">
    <property type="entry name" value="Transl_elong_EF1A/Init_IF2_C"/>
</dbReference>
<protein>
    <submittedName>
        <fullName evidence="6">P-loop containing nucleoside triphosphate hydrolase protein</fullName>
    </submittedName>
</protein>
<dbReference type="Pfam" id="PF00009">
    <property type="entry name" value="GTP_EFTU"/>
    <property type="match status" value="1"/>
</dbReference>
<dbReference type="OrthoDB" id="248233at2759"/>
<feature type="domain" description="Tr-type G" evidence="5">
    <location>
        <begin position="176"/>
        <end position="406"/>
    </location>
</feature>
<evidence type="ECO:0000259" key="5">
    <source>
        <dbReference type="PROSITE" id="PS51722"/>
    </source>
</evidence>
<dbReference type="AlphaFoldDB" id="A0A6A5XNA4"/>
<dbReference type="CDD" id="cd03694">
    <property type="entry name" value="GTPBP_II"/>
    <property type="match status" value="1"/>
</dbReference>
<dbReference type="CDD" id="cd04165">
    <property type="entry name" value="GTPBP1_like"/>
    <property type="match status" value="1"/>
</dbReference>
<feature type="region of interest" description="Disordered" evidence="4">
    <location>
        <begin position="1"/>
        <end position="20"/>
    </location>
</feature>
<dbReference type="FunFam" id="3.40.50.300:FF:000091">
    <property type="entry name" value="Probable GTP-binding protein 1"/>
    <property type="match status" value="1"/>
</dbReference>
<evidence type="ECO:0000313" key="7">
    <source>
        <dbReference type="Proteomes" id="UP000799778"/>
    </source>
</evidence>
<evidence type="ECO:0000313" key="6">
    <source>
        <dbReference type="EMBL" id="KAF2014755.1"/>
    </source>
</evidence>
<keyword evidence="7" id="KW-1185">Reference proteome</keyword>
<dbReference type="Gene3D" id="3.40.50.300">
    <property type="entry name" value="P-loop containing nucleotide triphosphate hydrolases"/>
    <property type="match status" value="1"/>
</dbReference>
<dbReference type="PANTHER" id="PTHR43721:SF9">
    <property type="entry name" value="GTP-BINDING PROTEIN 1"/>
    <property type="match status" value="1"/>
</dbReference>
<dbReference type="Gene3D" id="2.40.30.10">
    <property type="entry name" value="Translation factors"/>
    <property type="match status" value="1"/>
</dbReference>
<dbReference type="GO" id="GO:0003746">
    <property type="term" value="F:translation elongation factor activity"/>
    <property type="evidence" value="ECO:0007669"/>
    <property type="project" value="TreeGrafter"/>
</dbReference>
<reference evidence="6" key="1">
    <citation type="journal article" date="2020" name="Stud. Mycol.">
        <title>101 Dothideomycetes genomes: a test case for predicting lifestyles and emergence of pathogens.</title>
        <authorList>
            <person name="Haridas S."/>
            <person name="Albert R."/>
            <person name="Binder M."/>
            <person name="Bloem J."/>
            <person name="Labutti K."/>
            <person name="Salamov A."/>
            <person name="Andreopoulos B."/>
            <person name="Baker S."/>
            <person name="Barry K."/>
            <person name="Bills G."/>
            <person name="Bluhm B."/>
            <person name="Cannon C."/>
            <person name="Castanera R."/>
            <person name="Culley D."/>
            <person name="Daum C."/>
            <person name="Ezra D."/>
            <person name="Gonzalez J."/>
            <person name="Henrissat B."/>
            <person name="Kuo A."/>
            <person name="Liang C."/>
            <person name="Lipzen A."/>
            <person name="Lutzoni F."/>
            <person name="Magnuson J."/>
            <person name="Mondo S."/>
            <person name="Nolan M."/>
            <person name="Ohm R."/>
            <person name="Pangilinan J."/>
            <person name="Park H.-J."/>
            <person name="Ramirez L."/>
            <person name="Alfaro M."/>
            <person name="Sun H."/>
            <person name="Tritt A."/>
            <person name="Yoshinaga Y."/>
            <person name="Zwiers L.-H."/>
            <person name="Turgeon B."/>
            <person name="Goodwin S."/>
            <person name="Spatafora J."/>
            <person name="Crous P."/>
            <person name="Grigoriev I."/>
        </authorList>
    </citation>
    <scope>NUCLEOTIDE SEQUENCE</scope>
    <source>
        <strain evidence="6">CBS 175.79</strain>
    </source>
</reference>
<evidence type="ECO:0000256" key="3">
    <source>
        <dbReference type="ARBA" id="ARBA00023134"/>
    </source>
</evidence>
<sequence>MASRHVKTNPMERRKGESALSDFADYVQKQQALRRPPGQNPAALEEHDELDIIDQLGLSDDTTSRIPLRKLLVDPAEENTPALVELLCGRLGEGHGEALFDVGLEDNGESMGFSREEWDSAIERIGTVCEEIKADFQVLLTRNVGGDVEVDSANPKEKGASGKIIIRRRPQSIDEVIETRIAVVGNVDAGKSTMLGVLVKGGLDDGRGKARVNLFRHKHEIETGRTSSVGMEIMGFDSKGEVVVSNVAGRKLTWEEIGKRSAKVIGFTDLAGHERYLRTTVFGLLSSEPNYCLLMVAANNGLIGMSKEHLGVALALNVPVMVVITKIDICPPQILEETITQLTKILKSPGARKIPIFVKNHEECVNTATQFVSRRICPIFQVSNVTGTNLDLVRTFLNILPHHGNYNADAPLEFCINDTFSVPFVGTVVSGIVKSGEIHAGDTILVGPDSLGQFTTTKVRSIERKRIQVPGCSAGQSASLALRNVRRKDVRKGMVVLHKPDKPDPTTGNLPAPKVYREFVAEVLILSHATTIKTKYQAMLHVGPVSQTCAIIDIDRQYIRTGDRALVAFRFVQRPEYLTIGDRIIFREGRTKGLGIVKQVGYDSKKPLNPEATQNGKKSNEA</sequence>
<dbReference type="FunFam" id="2.40.30.10:FF:000014">
    <property type="entry name" value="Probable GTP-binding protein 1"/>
    <property type="match status" value="1"/>
</dbReference>
<dbReference type="InterPro" id="IPR000795">
    <property type="entry name" value="T_Tr_GTP-bd_dom"/>
</dbReference>
<comment type="similarity">
    <text evidence="1">Belongs to the TRAFAC class translation factor GTPase superfamily. Classic translation factor GTPase family. EF-Tu/EF-1A subfamily.</text>
</comment>
<dbReference type="InterPro" id="IPR004161">
    <property type="entry name" value="EFTu-like_2"/>
</dbReference>
<dbReference type="SUPFAM" id="SSF50447">
    <property type="entry name" value="Translation proteins"/>
    <property type="match status" value="1"/>
</dbReference>
<evidence type="ECO:0000256" key="4">
    <source>
        <dbReference type="SAM" id="MobiDB-lite"/>
    </source>
</evidence>
<keyword evidence="6" id="KW-0378">Hydrolase</keyword>
<dbReference type="GO" id="GO:0005525">
    <property type="term" value="F:GTP binding"/>
    <property type="evidence" value="ECO:0007669"/>
    <property type="project" value="UniProtKB-KW"/>
</dbReference>
<dbReference type="PANTHER" id="PTHR43721">
    <property type="entry name" value="ELONGATION FACTOR TU-RELATED"/>
    <property type="match status" value="1"/>
</dbReference>
<dbReference type="InterPro" id="IPR009000">
    <property type="entry name" value="Transl_B-barrel_sf"/>
</dbReference>
<dbReference type="SUPFAM" id="SSF52540">
    <property type="entry name" value="P-loop containing nucleoside triphosphate hydrolases"/>
    <property type="match status" value="1"/>
</dbReference>
<dbReference type="InterPro" id="IPR035531">
    <property type="entry name" value="GTPBP1-like"/>
</dbReference>
<dbReference type="CDD" id="cd03708">
    <property type="entry name" value="GTPBP_III"/>
    <property type="match status" value="1"/>
</dbReference>
<proteinExistence type="inferred from homology"/>
<dbReference type="InterPro" id="IPR050055">
    <property type="entry name" value="EF-Tu_GTPase"/>
</dbReference>